<protein>
    <submittedName>
        <fullName evidence="1">Uncharacterized protein</fullName>
    </submittedName>
</protein>
<gene>
    <name evidence="1" type="ORF">MAR_022875</name>
</gene>
<name>A0ABY7DLB5_MYAAR</name>
<proteinExistence type="predicted"/>
<evidence type="ECO:0000313" key="2">
    <source>
        <dbReference type="Proteomes" id="UP001164746"/>
    </source>
</evidence>
<reference evidence="1" key="1">
    <citation type="submission" date="2022-11" db="EMBL/GenBank/DDBJ databases">
        <title>Centuries of genome instability and evolution in soft-shell clam transmissible cancer (bioRxiv).</title>
        <authorList>
            <person name="Hart S.F.M."/>
            <person name="Yonemitsu M.A."/>
            <person name="Giersch R.M."/>
            <person name="Beal B.F."/>
            <person name="Arriagada G."/>
            <person name="Davis B.W."/>
            <person name="Ostrander E.A."/>
            <person name="Goff S.P."/>
            <person name="Metzger M.J."/>
        </authorList>
    </citation>
    <scope>NUCLEOTIDE SEQUENCE</scope>
    <source>
        <strain evidence="1">MELC-2E11</strain>
        <tissue evidence="1">Siphon/mantle</tissue>
    </source>
</reference>
<sequence>MSGYKHHSQIIKNETVKGYFSPDYVRISFAVPNDKILRQFVMYDTCGKHKDCSWIKSLEGKSCCLTFDGKKLKLGLTENAGDMDLLGFGQGTTLNE</sequence>
<evidence type="ECO:0000313" key="1">
    <source>
        <dbReference type="EMBL" id="WAQ98502.1"/>
    </source>
</evidence>
<organism evidence="1 2">
    <name type="scientific">Mya arenaria</name>
    <name type="common">Soft-shell clam</name>
    <dbReference type="NCBI Taxonomy" id="6604"/>
    <lineage>
        <taxon>Eukaryota</taxon>
        <taxon>Metazoa</taxon>
        <taxon>Spiralia</taxon>
        <taxon>Lophotrochozoa</taxon>
        <taxon>Mollusca</taxon>
        <taxon>Bivalvia</taxon>
        <taxon>Autobranchia</taxon>
        <taxon>Heteroconchia</taxon>
        <taxon>Euheterodonta</taxon>
        <taxon>Imparidentia</taxon>
        <taxon>Neoheterodontei</taxon>
        <taxon>Myida</taxon>
        <taxon>Myoidea</taxon>
        <taxon>Myidae</taxon>
        <taxon>Mya</taxon>
    </lineage>
</organism>
<dbReference type="EMBL" id="CP111014">
    <property type="protein sequence ID" value="WAQ98502.1"/>
    <property type="molecule type" value="Genomic_DNA"/>
</dbReference>
<keyword evidence="2" id="KW-1185">Reference proteome</keyword>
<accession>A0ABY7DLB5</accession>
<dbReference type="Proteomes" id="UP001164746">
    <property type="component" value="Chromosome 3"/>
</dbReference>